<evidence type="ECO:0000256" key="1">
    <source>
        <dbReference type="ARBA" id="ARBA00004245"/>
    </source>
</evidence>
<keyword evidence="4" id="KW-0206">Cytoskeleton</keyword>
<feature type="compositionally biased region" description="Polar residues" evidence="6">
    <location>
        <begin position="180"/>
        <end position="192"/>
    </location>
</feature>
<comment type="caution">
    <text evidence="8">The sequence shown here is derived from an EMBL/GenBank/DDBJ whole genome shotgun (WGS) entry which is preliminary data.</text>
</comment>
<feature type="compositionally biased region" description="Polar residues" evidence="6">
    <location>
        <begin position="62"/>
        <end position="81"/>
    </location>
</feature>
<dbReference type="OrthoDB" id="2119228at2759"/>
<name>A0A1R1PZL5_ZANCU</name>
<evidence type="ECO:0000313" key="9">
    <source>
        <dbReference type="Proteomes" id="UP000188320"/>
    </source>
</evidence>
<dbReference type="PROSITE" id="PS51230">
    <property type="entry name" value="EB1_C"/>
    <property type="match status" value="1"/>
</dbReference>
<gene>
    <name evidence="8" type="ORF">AX774_g63</name>
</gene>
<proteinExistence type="predicted"/>
<evidence type="ECO:0000313" key="8">
    <source>
        <dbReference type="EMBL" id="OMH86377.1"/>
    </source>
</evidence>
<feature type="region of interest" description="Disordered" evidence="6">
    <location>
        <begin position="180"/>
        <end position="213"/>
    </location>
</feature>
<keyword evidence="9" id="KW-1185">Reference proteome</keyword>
<dbReference type="GO" id="GO:0005874">
    <property type="term" value="C:microtubule"/>
    <property type="evidence" value="ECO:0007669"/>
    <property type="project" value="UniProtKB-KW"/>
</dbReference>
<dbReference type="SUPFAM" id="SSF140612">
    <property type="entry name" value="EB1 dimerisation domain-like"/>
    <property type="match status" value="1"/>
</dbReference>
<dbReference type="InterPro" id="IPR036133">
    <property type="entry name" value="EB1_C_sf"/>
</dbReference>
<accession>A0A1R1PZL5</accession>
<evidence type="ECO:0000256" key="4">
    <source>
        <dbReference type="ARBA" id="ARBA00023212"/>
    </source>
</evidence>
<reference evidence="9" key="1">
    <citation type="submission" date="2017-01" db="EMBL/GenBank/DDBJ databases">
        <authorList>
            <person name="Wang Y."/>
            <person name="White M."/>
            <person name="Kvist S."/>
            <person name="Moncalvo J.-M."/>
        </authorList>
    </citation>
    <scope>NUCLEOTIDE SEQUENCE [LARGE SCALE GENOMIC DNA]</scope>
    <source>
        <strain evidence="9">COL-18-3</strain>
    </source>
</reference>
<feature type="domain" description="EB1 C-terminal" evidence="7">
    <location>
        <begin position="99"/>
        <end position="173"/>
    </location>
</feature>
<dbReference type="AlphaFoldDB" id="A0A1R1PZL5"/>
<evidence type="ECO:0000256" key="6">
    <source>
        <dbReference type="SAM" id="MobiDB-lite"/>
    </source>
</evidence>
<feature type="compositionally biased region" description="Low complexity" evidence="6">
    <location>
        <begin position="42"/>
        <end position="61"/>
    </location>
</feature>
<organism evidence="8 9">
    <name type="scientific">Zancudomyces culisetae</name>
    <name type="common">Gut fungus</name>
    <name type="synonym">Smittium culisetae</name>
    <dbReference type="NCBI Taxonomy" id="1213189"/>
    <lineage>
        <taxon>Eukaryota</taxon>
        <taxon>Fungi</taxon>
        <taxon>Fungi incertae sedis</taxon>
        <taxon>Zoopagomycota</taxon>
        <taxon>Kickxellomycotina</taxon>
        <taxon>Harpellomycetes</taxon>
        <taxon>Harpellales</taxon>
        <taxon>Legeriomycetaceae</taxon>
        <taxon>Zancudomyces</taxon>
    </lineage>
</organism>
<dbReference type="InterPro" id="IPR004953">
    <property type="entry name" value="EB1_C"/>
</dbReference>
<dbReference type="Gene3D" id="1.20.5.1430">
    <property type="match status" value="1"/>
</dbReference>
<feature type="region of interest" description="Disordered" evidence="6">
    <location>
        <begin position="35"/>
        <end position="101"/>
    </location>
</feature>
<evidence type="ECO:0000256" key="2">
    <source>
        <dbReference type="ARBA" id="ARBA00022490"/>
    </source>
</evidence>
<dbReference type="PANTHER" id="PTHR10623">
    <property type="entry name" value="MICROTUBULE-ASSOCIATED PROTEIN RP/EB FAMILY MEMBER"/>
    <property type="match status" value="1"/>
</dbReference>
<dbReference type="EMBL" id="LSSK01000006">
    <property type="protein sequence ID" value="OMH86377.1"/>
    <property type="molecule type" value="Genomic_DNA"/>
</dbReference>
<dbReference type="Gene3D" id="1.10.418.10">
    <property type="entry name" value="Calponin-like domain"/>
    <property type="match status" value="1"/>
</dbReference>
<sequence length="213" mass="23492">MELKFQNNFELLQFLKAYWDTHYQGGHYDAEARRKGMQLETRSQPSPRPLSSSSSVRSAPRTTNRTGGISRTTPTSASTNRAAKAPVSRPGPGSAGGANSTANTAALADAHRQIEELKSLLGTSEQERAYYYNKLLSVESILNLEEKSENTEIKALVQRLQDAIYNDGEADMMTGQDSELVNGSEMDTSGYNGTYHGLEQVKEEDEGQEEETF</sequence>
<comment type="subcellular location">
    <subcellularLocation>
        <location evidence="1">Cytoplasm</location>
        <location evidence="1">Cytoskeleton</location>
    </subcellularLocation>
</comment>
<protein>
    <submittedName>
        <fullName evidence="8">Microtubule-associated protein RP/EB family member 1</fullName>
    </submittedName>
</protein>
<dbReference type="Proteomes" id="UP000188320">
    <property type="component" value="Unassembled WGS sequence"/>
</dbReference>
<dbReference type="InterPro" id="IPR027328">
    <property type="entry name" value="MAPRE"/>
</dbReference>
<dbReference type="GO" id="GO:0008017">
    <property type="term" value="F:microtubule binding"/>
    <property type="evidence" value="ECO:0007669"/>
    <property type="project" value="InterPro"/>
</dbReference>
<evidence type="ECO:0000256" key="5">
    <source>
        <dbReference type="PROSITE-ProRule" id="PRU00576"/>
    </source>
</evidence>
<keyword evidence="2" id="KW-0963">Cytoplasm</keyword>
<evidence type="ECO:0000259" key="7">
    <source>
        <dbReference type="PROSITE" id="PS51230"/>
    </source>
</evidence>
<keyword evidence="3 5" id="KW-0493">Microtubule</keyword>
<dbReference type="InterPro" id="IPR036872">
    <property type="entry name" value="CH_dom_sf"/>
</dbReference>
<evidence type="ECO:0000256" key="3">
    <source>
        <dbReference type="ARBA" id="ARBA00022701"/>
    </source>
</evidence>
<feature type="compositionally biased region" description="Acidic residues" evidence="6">
    <location>
        <begin position="202"/>
        <end position="213"/>
    </location>
</feature>